<protein>
    <recommendedName>
        <fullName evidence="4">Tandem-95 repeat protein</fullName>
    </recommendedName>
</protein>
<dbReference type="Gene3D" id="2.60.40.2810">
    <property type="match status" value="10"/>
</dbReference>
<sequence length="1603" mass="165854">MIRTIDFNNLATGENVTNQYEDIGVTVSAVANGSGVDQAMIFDSNNPTGGDDDLATDNLDNVLIISEDGDSSDPDDNAAGGTFTFEFDNAVSIKSLTFLDLEQPATMLFFGEDGSLLSEQTVPVNGDNGQSVVQLFVPGTVRFEIQLQTSGAIDNLVFEDNTPITDGDGIVSGDDGADVIDLDYTGDPDGDRIDASDALIAGEAPEDDIVDALGGNDTITSLEGDDDIYAGSGDDVASGGEGDDLIYGDRTLNGETTTGGRESFNWSEAGLADGEILNGFTQDTGSVNVTFSTTATAPRTNTTFSEEAQRVEGIDTGGAAINSNSSLQSSTFVDDGADIYALSFDTPVTDVDFNINDIDGDSIVRVQAFDADGNPLEVILVGGDGLTLTDTDGVAGADTADSDGGFADATNPFYSLQVEIAGPVSRVEIMHDQDGIGNTSMNISDVFFTSSDAIVVPVEGGDDSLSGDAGDDTIFGEGGDDTISGGTGADSLSGGDDADLFVGGDAGDVVDGGTGGNDFDTLDLSDSGPLRVVDETVDADGDSTSGTVEFLNDDGSVSGSLTFAEIEELIIPETGNQPPVAADDVLTMDEDTTREINVLANDVDPDLDPLTVTAASSPDGEVTFTPEGIVTFTPNPDFNGDAVINYTITDGNGGFDTAVVNVTVNPINDAPVAVDDTAETDEDTPVTISVLDNDSDPDSDPLTVTEATSDDGTVVINDDGTIEFTPNPDFNGEAVINYTITDGNGGFDDAVVTVEVAPVQDPPVAVDDTAETDEDTPVTIGVLANDSDPELDPLEVTEATSDDGTVTINDDGTIEFTPNPDFNGEAVINYTITDGNGGFDDAVVTVEVAPVQDPPVAVDDTAETDEDTPVTISVLDNDSDPDSDPLTVTEATSDDGTVVINDDGTIEFTPNPDFNGEAVINYTITDGNGGFDDAIVTVEVAPVQDPPVAVDDTAETDEDTPVTISVLDNDSDPDSDPLTVTEATSDDGTVVINDDGTIEFTPNPDFNGEAVINYTITDGNGGFDDAVVTVEVAPVQDPPVAVDDTAETDEDTPVTIGVLANDSDPELDPLEVTEATSDDGTVTINDDGTIEFTPNPDFNGEAVINYTITDGNGGFDDAVVTVTVNPVNDILAVDDTAETDEDTPVTIAVLDNDEDPDGDPLTVTAATSEDGTVEINDDGTITFTPNPDFNGEATINYTIEDGQGGLDSAVVTVEVAPVQDAPVATDDFDETDEETPVTISILDNDSDPDGDPLTVTEATSPDGTVVINDDGTIEFTPNPDFAGEAVIDYTITDGNGGFDDSRVFVTVNPLQDPPVAENDTAATDEDTPVTISVLDNDSDPDGDPLTVTEATSPDGTVTINDDGTIEFTPNPDFNGDAVIEYTITDGNGGFDTAEVTVSVGEVSDPPVAEDDTAETDEDTPVTISVLDNDSDPDSDPLTVTEATSPDGTVTINDDGTIEFTPNPDFNGDATIEYTITDGNGGFDTAEVVVTVNPVNDGPLAEDDAAETDENTPVTVSVLDNDSDPEGDPIEVVEATSPNGEVVINDDGTITFTPDEGFTGEAVVNYTISDGDLTDPAVVFITVNEDDENFAPVATDDTATTEEE</sequence>
<dbReference type="SUPFAM" id="SSF51120">
    <property type="entry name" value="beta-Roll"/>
    <property type="match status" value="2"/>
</dbReference>
<evidence type="ECO:0000313" key="3">
    <source>
        <dbReference type="Proteomes" id="UP000027734"/>
    </source>
</evidence>
<evidence type="ECO:0000313" key="2">
    <source>
        <dbReference type="EMBL" id="KEJ87956.1"/>
    </source>
</evidence>
<dbReference type="Pfam" id="PF00353">
    <property type="entry name" value="HemolysinCabind"/>
    <property type="match status" value="2"/>
</dbReference>
<dbReference type="PANTHER" id="PTHR34720">
    <property type="entry name" value="MICROCYSTIN DEPENDENT PROTEIN"/>
    <property type="match status" value="1"/>
</dbReference>
<dbReference type="OrthoDB" id="6305173at2"/>
<dbReference type="eggNOG" id="COG2911">
    <property type="taxonomic scope" value="Bacteria"/>
</dbReference>
<proteinExistence type="predicted"/>
<dbReference type="InterPro" id="IPR011049">
    <property type="entry name" value="Serralysin-like_metalloprot_C"/>
</dbReference>
<keyword evidence="3" id="KW-1185">Reference proteome</keyword>
<dbReference type="RefSeq" id="WP_052033240.1">
    <property type="nucleotide sequence ID" value="NZ_JAMC01000011.1"/>
</dbReference>
<dbReference type="PROSITE" id="PS00330">
    <property type="entry name" value="HEMOLYSIN_CALCIUM"/>
    <property type="match status" value="2"/>
</dbReference>
<dbReference type="GO" id="GO:0005509">
    <property type="term" value="F:calcium ion binding"/>
    <property type="evidence" value="ECO:0007669"/>
    <property type="project" value="InterPro"/>
</dbReference>
<dbReference type="NCBIfam" id="NF012211">
    <property type="entry name" value="tand_rpt_95"/>
    <property type="match status" value="11"/>
</dbReference>
<reference evidence="2 3" key="1">
    <citation type="submission" date="2014-01" db="EMBL/GenBank/DDBJ databases">
        <title>Sulfitobacter donghicola JCM 14565 Genome Sequencing.</title>
        <authorList>
            <person name="Lai Q."/>
            <person name="Hong Z."/>
        </authorList>
    </citation>
    <scope>NUCLEOTIDE SEQUENCE [LARGE SCALE GENOMIC DNA]</scope>
    <source>
        <strain evidence="2 3">JCM 14565</strain>
    </source>
</reference>
<evidence type="ECO:0000256" key="1">
    <source>
        <dbReference type="SAM" id="MobiDB-lite"/>
    </source>
</evidence>
<comment type="caution">
    <text evidence="2">The sequence shown here is derived from an EMBL/GenBank/DDBJ whole genome shotgun (WGS) entry which is preliminary data.</text>
</comment>
<evidence type="ECO:0008006" key="4">
    <source>
        <dbReference type="Google" id="ProtNLM"/>
    </source>
</evidence>
<accession>A0A073IEP8</accession>
<dbReference type="eggNOG" id="COG2931">
    <property type="taxonomic scope" value="Bacteria"/>
</dbReference>
<name>A0A073IEP8_9RHOB</name>
<dbReference type="PANTHER" id="PTHR34720:SF9">
    <property type="entry name" value="BLR4714 PROTEIN"/>
    <property type="match status" value="1"/>
</dbReference>
<organism evidence="2 3">
    <name type="scientific">Sulfitobacter donghicola DSW-25 = KCTC 12864 = JCM 14565</name>
    <dbReference type="NCBI Taxonomy" id="1300350"/>
    <lineage>
        <taxon>Bacteria</taxon>
        <taxon>Pseudomonadati</taxon>
        <taxon>Pseudomonadota</taxon>
        <taxon>Alphaproteobacteria</taxon>
        <taxon>Rhodobacterales</taxon>
        <taxon>Roseobacteraceae</taxon>
        <taxon>Sulfitobacter</taxon>
    </lineage>
</organism>
<gene>
    <name evidence="2" type="ORF">DSW25_04165</name>
</gene>
<feature type="non-terminal residue" evidence="2">
    <location>
        <position position="1603"/>
    </location>
</feature>
<feature type="compositionally biased region" description="Acidic residues" evidence="1">
    <location>
        <begin position="1407"/>
        <end position="1419"/>
    </location>
</feature>
<dbReference type="Proteomes" id="UP000027734">
    <property type="component" value="Unassembled WGS sequence"/>
</dbReference>
<feature type="region of interest" description="Disordered" evidence="1">
    <location>
        <begin position="1403"/>
        <end position="1448"/>
    </location>
</feature>
<dbReference type="InterPro" id="IPR001343">
    <property type="entry name" value="Hemolysn_Ca-bd"/>
</dbReference>
<dbReference type="eggNOG" id="COG4932">
    <property type="taxonomic scope" value="Bacteria"/>
</dbReference>
<dbReference type="Gene3D" id="2.150.10.10">
    <property type="entry name" value="Serralysin-like metalloprotease, C-terminal"/>
    <property type="match status" value="1"/>
</dbReference>
<dbReference type="Pfam" id="PF17963">
    <property type="entry name" value="Big_9"/>
    <property type="match status" value="11"/>
</dbReference>
<dbReference type="EMBL" id="JAMC01000011">
    <property type="protein sequence ID" value="KEJ87956.1"/>
    <property type="molecule type" value="Genomic_DNA"/>
</dbReference>
<dbReference type="InterPro" id="IPR018511">
    <property type="entry name" value="Hemolysin-typ_Ca-bd_CS"/>
</dbReference>
<dbReference type="Gene3D" id="2.60.40.3440">
    <property type="match status" value="1"/>
</dbReference>